<accession>A0A7Y3T6N1</accession>
<evidence type="ECO:0008006" key="3">
    <source>
        <dbReference type="Google" id="ProtNLM"/>
    </source>
</evidence>
<evidence type="ECO:0000313" key="1">
    <source>
        <dbReference type="EMBL" id="NNV21979.1"/>
    </source>
</evidence>
<evidence type="ECO:0000313" key="2">
    <source>
        <dbReference type="Proteomes" id="UP000526233"/>
    </source>
</evidence>
<dbReference type="EMBL" id="PKQI01000003">
    <property type="protein sequence ID" value="NNV21979.1"/>
    <property type="molecule type" value="Genomic_DNA"/>
</dbReference>
<dbReference type="RefSeq" id="WP_143853373.1">
    <property type="nucleotide sequence ID" value="NZ_JBLZNL010000001.1"/>
</dbReference>
<proteinExistence type="predicted"/>
<dbReference type="Proteomes" id="UP000526233">
    <property type="component" value="Unassembled WGS sequence"/>
</dbReference>
<dbReference type="AlphaFoldDB" id="A0A7Y3T6N1"/>
<comment type="caution">
    <text evidence="1">The sequence shown here is derived from an EMBL/GenBank/DDBJ whole genome shotgun (WGS) entry which is preliminary data.</text>
</comment>
<protein>
    <recommendedName>
        <fullName evidence="3">Protein transcription factor</fullName>
    </recommendedName>
</protein>
<dbReference type="InterPro" id="IPR011660">
    <property type="entry name" value="VapB-like"/>
</dbReference>
<name>A0A7Y3T6N1_9HYPH</name>
<sequence>MPLHIRNQEADRLARELARIDRTTITNAVISALREAIRKRMQEERPRATAQRILEKRGLSFWSNRTPVPPEAYHDFDHDTEG</sequence>
<dbReference type="Pfam" id="PF07704">
    <property type="entry name" value="PSK_trans_fac"/>
    <property type="match status" value="1"/>
</dbReference>
<organism evidence="1 2">
    <name type="scientific">Brucella pseudogrignonensis</name>
    <dbReference type="NCBI Taxonomy" id="419475"/>
    <lineage>
        <taxon>Bacteria</taxon>
        <taxon>Pseudomonadati</taxon>
        <taxon>Pseudomonadota</taxon>
        <taxon>Alphaproteobacteria</taxon>
        <taxon>Hyphomicrobiales</taxon>
        <taxon>Brucellaceae</taxon>
        <taxon>Brucella/Ochrobactrum group</taxon>
        <taxon>Brucella</taxon>
    </lineage>
</organism>
<reference evidence="1 2" key="1">
    <citation type="submission" date="2018-11" db="EMBL/GenBank/DDBJ databases">
        <title>Genome sequencing and analysis.</title>
        <authorList>
            <person name="Huang Y.-T."/>
        </authorList>
    </citation>
    <scope>NUCLEOTIDE SEQUENCE [LARGE SCALE GENOMIC DNA]</scope>
    <source>
        <strain evidence="1 2">SHIN</strain>
    </source>
</reference>
<gene>
    <name evidence="1" type="ORF">EHE22_16290</name>
</gene>